<accession>A0A8S1NXA7</accession>
<name>A0A8S1NXA7_PARPR</name>
<dbReference type="EMBL" id="CAJJDM010000099">
    <property type="protein sequence ID" value="CAD8094606.1"/>
    <property type="molecule type" value="Genomic_DNA"/>
</dbReference>
<dbReference type="AlphaFoldDB" id="A0A8S1NXA7"/>
<keyword evidence="2" id="KW-1185">Reference proteome</keyword>
<dbReference type="Proteomes" id="UP000688137">
    <property type="component" value="Unassembled WGS sequence"/>
</dbReference>
<evidence type="ECO:0000313" key="2">
    <source>
        <dbReference type="Proteomes" id="UP000688137"/>
    </source>
</evidence>
<organism evidence="1 2">
    <name type="scientific">Paramecium primaurelia</name>
    <dbReference type="NCBI Taxonomy" id="5886"/>
    <lineage>
        <taxon>Eukaryota</taxon>
        <taxon>Sar</taxon>
        <taxon>Alveolata</taxon>
        <taxon>Ciliophora</taxon>
        <taxon>Intramacronucleata</taxon>
        <taxon>Oligohymenophorea</taxon>
        <taxon>Peniculida</taxon>
        <taxon>Parameciidae</taxon>
        <taxon>Paramecium</taxon>
    </lineage>
</organism>
<evidence type="ECO:0000313" key="1">
    <source>
        <dbReference type="EMBL" id="CAD8094606.1"/>
    </source>
</evidence>
<sequence>MGLCQSTQSTLKLPRIPAQKHIQINFDKIKQYEIQYTCQQQYSKKQSTEGFSPLNNVVK</sequence>
<comment type="caution">
    <text evidence="1">The sequence shown here is derived from an EMBL/GenBank/DDBJ whole genome shotgun (WGS) entry which is preliminary data.</text>
</comment>
<gene>
    <name evidence="1" type="ORF">PPRIM_AZ9-3.1.T0960104</name>
</gene>
<dbReference type="OMA" id="YEIEYAR"/>
<proteinExistence type="predicted"/>
<reference evidence="1" key="1">
    <citation type="submission" date="2021-01" db="EMBL/GenBank/DDBJ databases">
        <authorList>
            <consortium name="Genoscope - CEA"/>
            <person name="William W."/>
        </authorList>
    </citation>
    <scope>NUCLEOTIDE SEQUENCE</scope>
</reference>
<protein>
    <submittedName>
        <fullName evidence="1">Uncharacterized protein</fullName>
    </submittedName>
</protein>